<dbReference type="GO" id="GO:0006570">
    <property type="term" value="P:tyrosine metabolic process"/>
    <property type="evidence" value="ECO:0007669"/>
    <property type="project" value="InterPro"/>
</dbReference>
<dbReference type="GO" id="GO:0006559">
    <property type="term" value="P:L-phenylalanine catabolic process"/>
    <property type="evidence" value="ECO:0007669"/>
    <property type="project" value="InterPro"/>
</dbReference>
<dbReference type="GO" id="GO:0004411">
    <property type="term" value="F:homogentisate 1,2-dioxygenase activity"/>
    <property type="evidence" value="ECO:0007669"/>
    <property type="project" value="InterPro"/>
</dbReference>
<dbReference type="GO" id="GO:0005737">
    <property type="term" value="C:cytoplasm"/>
    <property type="evidence" value="ECO:0007669"/>
    <property type="project" value="TreeGrafter"/>
</dbReference>
<feature type="binding site" evidence="5">
    <location>
        <position position="320"/>
    </location>
    <ligand>
        <name>Fe cation</name>
        <dbReference type="ChEBI" id="CHEBI:24875"/>
    </ligand>
</feature>
<evidence type="ECO:0000256" key="3">
    <source>
        <dbReference type="ARBA" id="ARBA00023002"/>
    </source>
</evidence>
<evidence type="ECO:0000313" key="7">
    <source>
        <dbReference type="EMBL" id="TDO50539.1"/>
    </source>
</evidence>
<dbReference type="InterPro" id="IPR005708">
    <property type="entry name" value="Homogentis_dOase"/>
</dbReference>
<protein>
    <submittedName>
        <fullName evidence="7">Homogentisate 1,2-dioxygenase</fullName>
    </submittedName>
</protein>
<evidence type="ECO:0000256" key="5">
    <source>
        <dbReference type="PIRSR" id="PIRSR605708-2"/>
    </source>
</evidence>
<evidence type="ECO:0000259" key="6">
    <source>
        <dbReference type="Pfam" id="PF20510"/>
    </source>
</evidence>
<evidence type="ECO:0000256" key="4">
    <source>
        <dbReference type="ARBA" id="ARBA00023004"/>
    </source>
</evidence>
<evidence type="ECO:0000313" key="8">
    <source>
        <dbReference type="Proteomes" id="UP000295388"/>
    </source>
</evidence>
<dbReference type="Pfam" id="PF20510">
    <property type="entry name" value="HgmA_N"/>
    <property type="match status" value="1"/>
</dbReference>
<dbReference type="SUPFAM" id="SSF51182">
    <property type="entry name" value="RmlC-like cupins"/>
    <property type="match status" value="1"/>
</dbReference>
<feature type="binding site" evidence="5">
    <location>
        <position position="285"/>
    </location>
    <ligand>
        <name>Fe cation</name>
        <dbReference type="ChEBI" id="CHEBI:24875"/>
    </ligand>
</feature>
<comment type="caution">
    <text evidence="7">The sequence shown here is derived from an EMBL/GenBank/DDBJ whole genome shotgun (WGS) entry which is preliminary data.</text>
</comment>
<comment type="cofactor">
    <cofactor evidence="5">
        <name>Fe cation</name>
        <dbReference type="ChEBI" id="CHEBI:24875"/>
    </cofactor>
</comment>
<dbReference type="InterPro" id="IPR046452">
    <property type="entry name" value="HgmA_N"/>
</dbReference>
<dbReference type="PANTHER" id="PTHR11056">
    <property type="entry name" value="HOMOGENTISATE 1,2-DIOXYGENASE"/>
    <property type="match status" value="1"/>
</dbReference>
<dbReference type="InterPro" id="IPR011051">
    <property type="entry name" value="RmlC_Cupin_sf"/>
</dbReference>
<feature type="domain" description="Homogentisate 1,2-dioxygenase N-terminal" evidence="6">
    <location>
        <begin position="100"/>
        <end position="235"/>
    </location>
</feature>
<evidence type="ECO:0000256" key="1">
    <source>
        <dbReference type="ARBA" id="ARBA00022723"/>
    </source>
</evidence>
<proteinExistence type="predicted"/>
<keyword evidence="4 5" id="KW-0408">Iron</keyword>
<dbReference type="OrthoDB" id="3231985at2"/>
<dbReference type="AlphaFoldDB" id="A0A4R6KI05"/>
<feature type="binding site" evidence="5">
    <location>
        <position position="320"/>
    </location>
    <ligand>
        <name>homogentisate</name>
        <dbReference type="ChEBI" id="CHEBI:16169"/>
    </ligand>
</feature>
<dbReference type="PANTHER" id="PTHR11056:SF0">
    <property type="entry name" value="HOMOGENTISATE 1,2-DIOXYGENASE"/>
    <property type="match status" value="1"/>
</dbReference>
<gene>
    <name evidence="7" type="ORF">EV643_10431</name>
</gene>
<name>A0A4R6KI05_9ACTN</name>
<feature type="binding site" evidence="5">
    <location>
        <position position="291"/>
    </location>
    <ligand>
        <name>Fe cation</name>
        <dbReference type="ChEBI" id="CHEBI:24875"/>
    </ligand>
</feature>
<keyword evidence="2 7" id="KW-0223">Dioxygenase</keyword>
<keyword evidence="1 5" id="KW-0479">Metal-binding</keyword>
<dbReference type="RefSeq" id="WP_133799747.1">
    <property type="nucleotide sequence ID" value="NZ_SNWQ01000004.1"/>
</dbReference>
<keyword evidence="8" id="KW-1185">Reference proteome</keyword>
<dbReference type="GO" id="GO:0046872">
    <property type="term" value="F:metal ion binding"/>
    <property type="evidence" value="ECO:0007669"/>
    <property type="project" value="UniProtKB-KW"/>
</dbReference>
<organism evidence="7 8">
    <name type="scientific">Kribbella caucasensis</name>
    <dbReference type="NCBI Taxonomy" id="2512215"/>
    <lineage>
        <taxon>Bacteria</taxon>
        <taxon>Bacillati</taxon>
        <taxon>Actinomycetota</taxon>
        <taxon>Actinomycetes</taxon>
        <taxon>Propionibacteriales</taxon>
        <taxon>Kribbellaceae</taxon>
        <taxon>Kribbella</taxon>
    </lineage>
</organism>
<dbReference type="EMBL" id="SNWQ01000004">
    <property type="protein sequence ID" value="TDO50539.1"/>
    <property type="molecule type" value="Genomic_DNA"/>
</dbReference>
<accession>A0A4R6KI05</accession>
<reference evidence="7 8" key="1">
    <citation type="submission" date="2019-03" db="EMBL/GenBank/DDBJ databases">
        <title>Genomic Encyclopedia of Type Strains, Phase III (KMG-III): the genomes of soil and plant-associated and newly described type strains.</title>
        <authorList>
            <person name="Whitman W."/>
        </authorList>
    </citation>
    <scope>NUCLEOTIDE SEQUENCE [LARGE SCALE GENOMIC DNA]</scope>
    <source>
        <strain evidence="7 8">VKM Ac-2527</strain>
    </source>
</reference>
<sequence>MFAKYSQGTIPRQGQTRWPEQLIEEHHGRDGFAGDCTVLHREHPTTKWTRVTGPLRPRGLQTTGLTVADADDPRALPTVLLFNDDVSVAVSRRRTPAPYYLRNLDGDTIILVLLGSGRMVSDFGSLPYGPREYLVIPKGTNYRLIPDDVEHLAYFIETTEPVEVADRTMLGHFLPFDTAVLEVPVLDGPSGTPAEQDGEWEVVLKRDGELTSIFYDFDPLDVVGWQGNVVPFRLKLSDIRPLTAERLDVPPVTHATFQTPGAWVCTFAPRPWQSADDAARVQPFHRNVDYDEVIIHLGGDEGVPGPPPGLLTVTPGGMNHGPSAALVATPLARLPFYILNLDTRRALRVTSDFESAEIPDFAGKVAYGAAPPPGPKGH</sequence>
<evidence type="ECO:0000256" key="2">
    <source>
        <dbReference type="ARBA" id="ARBA00022964"/>
    </source>
</evidence>
<dbReference type="Proteomes" id="UP000295388">
    <property type="component" value="Unassembled WGS sequence"/>
</dbReference>
<keyword evidence="3" id="KW-0560">Oxidoreductase</keyword>